<comment type="similarity">
    <text evidence="2 9">Belongs to the dihydrofolate reductase family.</text>
</comment>
<keyword evidence="5" id="KW-0521">NADP</keyword>
<evidence type="ECO:0000256" key="4">
    <source>
        <dbReference type="ARBA" id="ARBA00022563"/>
    </source>
</evidence>
<dbReference type="PROSITE" id="PS00075">
    <property type="entry name" value="DHFR_1"/>
    <property type="match status" value="1"/>
</dbReference>
<reference evidence="11" key="1">
    <citation type="submission" date="2017-09" db="EMBL/GenBank/DDBJ databases">
        <title>Contemporary evolution of a Lepidopteran species, Heliothis virescens, in response to modern agricultural practices.</title>
        <authorList>
            <person name="Fritz M.L."/>
            <person name="Deyonke A.M."/>
            <person name="Papanicolaou A."/>
            <person name="Micinski S."/>
            <person name="Westbrook J."/>
            <person name="Gould F."/>
        </authorList>
    </citation>
    <scope>NUCLEOTIDE SEQUENCE [LARGE SCALE GENOMIC DNA]</scope>
    <source>
        <strain evidence="11">HvINT-</strain>
        <tissue evidence="11">Whole body</tissue>
    </source>
</reference>
<proteinExistence type="inferred from homology"/>
<dbReference type="UniPathway" id="UPA00077">
    <property type="reaction ID" value="UER00158"/>
</dbReference>
<dbReference type="PRINTS" id="PR00070">
    <property type="entry name" value="DHFR"/>
</dbReference>
<gene>
    <name evidence="11" type="ORF">B5V51_10364</name>
</gene>
<dbReference type="EC" id="1.5.1.3" evidence="3"/>
<dbReference type="GO" id="GO:0046452">
    <property type="term" value="P:dihydrofolate metabolic process"/>
    <property type="evidence" value="ECO:0007669"/>
    <property type="project" value="TreeGrafter"/>
</dbReference>
<dbReference type="EMBL" id="NWSH01004860">
    <property type="protein sequence ID" value="PCG64643.1"/>
    <property type="molecule type" value="Genomic_DNA"/>
</dbReference>
<evidence type="ECO:0000313" key="11">
    <source>
        <dbReference type="EMBL" id="PCG64643.1"/>
    </source>
</evidence>
<dbReference type="GO" id="GO:0006730">
    <property type="term" value="P:one-carbon metabolic process"/>
    <property type="evidence" value="ECO:0007669"/>
    <property type="project" value="UniProtKB-KW"/>
</dbReference>
<dbReference type="GO" id="GO:0046654">
    <property type="term" value="P:tetrahydrofolate biosynthetic process"/>
    <property type="evidence" value="ECO:0007669"/>
    <property type="project" value="UniProtKB-UniPathway"/>
</dbReference>
<comment type="function">
    <text evidence="7">Key enzyme in folate metabolism. Catalyzes an essential reaction for de novo glycine and purine synthesis, and for DNA precursor synthesis.</text>
</comment>
<name>A0A2A4IZV5_HELVI</name>
<comment type="catalytic activity">
    <reaction evidence="8">
        <text>(6S)-5,6,7,8-tetrahydrofolate + NADP(+) = 7,8-dihydrofolate + NADPH + H(+)</text>
        <dbReference type="Rhea" id="RHEA:15009"/>
        <dbReference type="ChEBI" id="CHEBI:15378"/>
        <dbReference type="ChEBI" id="CHEBI:57451"/>
        <dbReference type="ChEBI" id="CHEBI:57453"/>
        <dbReference type="ChEBI" id="CHEBI:57783"/>
        <dbReference type="ChEBI" id="CHEBI:58349"/>
        <dbReference type="EC" id="1.5.1.3"/>
    </reaction>
</comment>
<dbReference type="PANTHER" id="PTHR48069:SF3">
    <property type="entry name" value="DIHYDROFOLATE REDUCTASE"/>
    <property type="match status" value="1"/>
</dbReference>
<dbReference type="FunFam" id="3.40.430.10:FF:000002">
    <property type="entry name" value="Dihydrofolate reductase"/>
    <property type="match status" value="1"/>
</dbReference>
<dbReference type="GO" id="GO:0050661">
    <property type="term" value="F:NADP binding"/>
    <property type="evidence" value="ECO:0007669"/>
    <property type="project" value="InterPro"/>
</dbReference>
<dbReference type="Gene3D" id="3.40.430.10">
    <property type="entry name" value="Dihydrofolate Reductase, subunit A"/>
    <property type="match status" value="1"/>
</dbReference>
<evidence type="ECO:0000259" key="10">
    <source>
        <dbReference type="PROSITE" id="PS51330"/>
    </source>
</evidence>
<dbReference type="PROSITE" id="PS51330">
    <property type="entry name" value="DHFR_2"/>
    <property type="match status" value="1"/>
</dbReference>
<evidence type="ECO:0000256" key="1">
    <source>
        <dbReference type="ARBA" id="ARBA00004903"/>
    </source>
</evidence>
<dbReference type="InterPro" id="IPR017925">
    <property type="entry name" value="DHFR_CS"/>
</dbReference>
<dbReference type="AlphaFoldDB" id="A0A2A4IZV5"/>
<evidence type="ECO:0000256" key="5">
    <source>
        <dbReference type="ARBA" id="ARBA00022857"/>
    </source>
</evidence>
<keyword evidence="6" id="KW-0560">Oxidoreductase</keyword>
<keyword evidence="4" id="KW-0554">One-carbon metabolism</keyword>
<evidence type="ECO:0000256" key="7">
    <source>
        <dbReference type="ARBA" id="ARBA00025067"/>
    </source>
</evidence>
<evidence type="ECO:0000256" key="2">
    <source>
        <dbReference type="ARBA" id="ARBA00009539"/>
    </source>
</evidence>
<dbReference type="InterPro" id="IPR012259">
    <property type="entry name" value="DHFR"/>
</dbReference>
<dbReference type="PANTHER" id="PTHR48069">
    <property type="entry name" value="DIHYDROFOLATE REDUCTASE"/>
    <property type="match status" value="1"/>
</dbReference>
<evidence type="ECO:0000256" key="3">
    <source>
        <dbReference type="ARBA" id="ARBA00012856"/>
    </source>
</evidence>
<dbReference type="STRING" id="7102.A0A2A4IZV5"/>
<dbReference type="InterPro" id="IPR024072">
    <property type="entry name" value="DHFR-like_dom_sf"/>
</dbReference>
<dbReference type="SUPFAM" id="SSF53597">
    <property type="entry name" value="Dihydrofolate reductase-like"/>
    <property type="match status" value="1"/>
</dbReference>
<dbReference type="Pfam" id="PF00186">
    <property type="entry name" value="DHFR_1"/>
    <property type="match status" value="1"/>
</dbReference>
<dbReference type="GO" id="GO:0004146">
    <property type="term" value="F:dihydrofolate reductase activity"/>
    <property type="evidence" value="ECO:0007669"/>
    <property type="project" value="UniProtKB-EC"/>
</dbReference>
<dbReference type="CDD" id="cd00209">
    <property type="entry name" value="DHFR"/>
    <property type="match status" value="1"/>
</dbReference>
<evidence type="ECO:0000256" key="8">
    <source>
        <dbReference type="ARBA" id="ARBA00048873"/>
    </source>
</evidence>
<comment type="pathway">
    <text evidence="1">Cofactor biosynthesis; tetrahydrofolate biosynthesis; 5,6,7,8-tetrahydrofolate from 7,8-dihydrofolate: step 1/1.</text>
</comment>
<dbReference type="InterPro" id="IPR001796">
    <property type="entry name" value="DHFR_dom"/>
</dbReference>
<dbReference type="GO" id="GO:0046655">
    <property type="term" value="P:folic acid metabolic process"/>
    <property type="evidence" value="ECO:0007669"/>
    <property type="project" value="TreeGrafter"/>
</dbReference>
<evidence type="ECO:0000256" key="9">
    <source>
        <dbReference type="RuleBase" id="RU004474"/>
    </source>
</evidence>
<evidence type="ECO:0000256" key="6">
    <source>
        <dbReference type="ARBA" id="ARBA00023002"/>
    </source>
</evidence>
<sequence length="185" mass="21089">MSKVKLNLIAAACDNMGIGVNGALPWRLKKEMAYFTTMTSKVSEPTKVNAVIMGRRTWDCIPDKYRPLQDRVNIVLTHNVDSVKENVPEGVMVFPGLDEAIKYIEGREDIESTWVIGGSSIYRAAMTHPNCGKIYLTEIQKSFDCDTFFPNIDKQQFHLVDEEQIPGEKQVEGNISYYFRVYKKL</sequence>
<feature type="domain" description="DHFR" evidence="10">
    <location>
        <begin position="5"/>
        <end position="184"/>
    </location>
</feature>
<dbReference type="GO" id="GO:0005739">
    <property type="term" value="C:mitochondrion"/>
    <property type="evidence" value="ECO:0007669"/>
    <property type="project" value="TreeGrafter"/>
</dbReference>
<protein>
    <recommendedName>
        <fullName evidence="3">dihydrofolate reductase</fullName>
        <ecNumber evidence="3">1.5.1.3</ecNumber>
    </recommendedName>
</protein>
<comment type="caution">
    <text evidence="11">The sequence shown here is derived from an EMBL/GenBank/DDBJ whole genome shotgun (WGS) entry which is preliminary data.</text>
</comment>
<organism evidence="11">
    <name type="scientific">Heliothis virescens</name>
    <name type="common">Tobacco budworm moth</name>
    <dbReference type="NCBI Taxonomy" id="7102"/>
    <lineage>
        <taxon>Eukaryota</taxon>
        <taxon>Metazoa</taxon>
        <taxon>Ecdysozoa</taxon>
        <taxon>Arthropoda</taxon>
        <taxon>Hexapoda</taxon>
        <taxon>Insecta</taxon>
        <taxon>Pterygota</taxon>
        <taxon>Neoptera</taxon>
        <taxon>Endopterygota</taxon>
        <taxon>Lepidoptera</taxon>
        <taxon>Glossata</taxon>
        <taxon>Ditrysia</taxon>
        <taxon>Noctuoidea</taxon>
        <taxon>Noctuidae</taxon>
        <taxon>Heliothinae</taxon>
        <taxon>Heliothis</taxon>
    </lineage>
</organism>
<accession>A0A2A4IZV5</accession>